<dbReference type="Gene3D" id="3.55.50.60">
    <property type="entry name" value="DotD protein"/>
    <property type="match status" value="1"/>
</dbReference>
<dbReference type="EMBL" id="LAZR01000033">
    <property type="protein sequence ID" value="KKO01850.1"/>
    <property type="molecule type" value="Genomic_DNA"/>
</dbReference>
<dbReference type="PROSITE" id="PS51257">
    <property type="entry name" value="PROKAR_LIPOPROTEIN"/>
    <property type="match status" value="1"/>
</dbReference>
<dbReference type="InterPro" id="IPR038140">
    <property type="entry name" value="DotD_sf"/>
</dbReference>
<comment type="caution">
    <text evidence="1">The sequence shown here is derived from an EMBL/GenBank/DDBJ whole genome shotgun (WGS) entry which is preliminary data.</text>
</comment>
<protein>
    <submittedName>
        <fullName evidence="1">Uncharacterized protein</fullName>
    </submittedName>
</protein>
<proteinExistence type="predicted"/>
<dbReference type="Pfam" id="PF16816">
    <property type="entry name" value="DotD"/>
    <property type="match status" value="1"/>
</dbReference>
<accession>A0A0F9VCV0</accession>
<sequence length="162" mass="17004">MSKKSIFLSLMAAAAVSACATTPKTEDIPQIIEVEEKIAEAVDKASNANTAISEVEVATAAPVRAAPAAEIPANVVLPPESIQPITVDWNGPAESFLEDISKRAGYELVVTGRAPANQVMISISANNEPLFGVVRRAGNMVHGYADIGFNPGSKKIELRYGG</sequence>
<organism evidence="1">
    <name type="scientific">marine sediment metagenome</name>
    <dbReference type="NCBI Taxonomy" id="412755"/>
    <lineage>
        <taxon>unclassified sequences</taxon>
        <taxon>metagenomes</taxon>
        <taxon>ecological metagenomes</taxon>
    </lineage>
</organism>
<dbReference type="InterPro" id="IPR031817">
    <property type="entry name" value="DotD"/>
</dbReference>
<evidence type="ECO:0000313" key="1">
    <source>
        <dbReference type="EMBL" id="KKO01850.1"/>
    </source>
</evidence>
<dbReference type="AlphaFoldDB" id="A0A0F9VCV0"/>
<gene>
    <name evidence="1" type="ORF">LCGC14_0112050</name>
</gene>
<name>A0A0F9VCV0_9ZZZZ</name>
<reference evidence="1" key="1">
    <citation type="journal article" date="2015" name="Nature">
        <title>Complex archaea that bridge the gap between prokaryotes and eukaryotes.</title>
        <authorList>
            <person name="Spang A."/>
            <person name="Saw J.H."/>
            <person name="Jorgensen S.L."/>
            <person name="Zaremba-Niedzwiedzka K."/>
            <person name="Martijn J."/>
            <person name="Lind A.E."/>
            <person name="van Eijk R."/>
            <person name="Schleper C."/>
            <person name="Guy L."/>
            <person name="Ettema T.J."/>
        </authorList>
    </citation>
    <scope>NUCLEOTIDE SEQUENCE</scope>
</reference>